<dbReference type="AlphaFoldDB" id="A0A382Z1Q0"/>
<organism evidence="1">
    <name type="scientific">marine metagenome</name>
    <dbReference type="NCBI Taxonomy" id="408172"/>
    <lineage>
        <taxon>unclassified sequences</taxon>
        <taxon>metagenomes</taxon>
        <taxon>ecological metagenomes</taxon>
    </lineage>
</organism>
<name>A0A382Z1Q0_9ZZZZ</name>
<evidence type="ECO:0000313" key="1">
    <source>
        <dbReference type="EMBL" id="SVD89457.1"/>
    </source>
</evidence>
<accession>A0A382Z1Q0</accession>
<feature type="non-terminal residue" evidence="1">
    <location>
        <position position="30"/>
    </location>
</feature>
<dbReference type="EMBL" id="UINC01180319">
    <property type="protein sequence ID" value="SVD89457.1"/>
    <property type="molecule type" value="Genomic_DNA"/>
</dbReference>
<proteinExistence type="predicted"/>
<reference evidence="1" key="1">
    <citation type="submission" date="2018-05" db="EMBL/GenBank/DDBJ databases">
        <authorList>
            <person name="Lanie J.A."/>
            <person name="Ng W.-L."/>
            <person name="Kazmierczak K.M."/>
            <person name="Andrzejewski T.M."/>
            <person name="Davidsen T.M."/>
            <person name="Wayne K.J."/>
            <person name="Tettelin H."/>
            <person name="Glass J.I."/>
            <person name="Rusch D."/>
            <person name="Podicherti R."/>
            <person name="Tsui H.-C.T."/>
            <person name="Winkler M.E."/>
        </authorList>
    </citation>
    <scope>NUCLEOTIDE SEQUENCE</scope>
</reference>
<gene>
    <name evidence="1" type="ORF">METZ01_LOCUS442311</name>
</gene>
<sequence length="30" mass="3256">MSKLTEHTSTVNQSATFICDFSPPKGVDLT</sequence>
<protein>
    <submittedName>
        <fullName evidence="1">Uncharacterized protein</fullName>
    </submittedName>
</protein>